<dbReference type="InterPro" id="IPR037185">
    <property type="entry name" value="EmrE-like"/>
</dbReference>
<evidence type="ECO:0000256" key="3">
    <source>
        <dbReference type="ARBA" id="ARBA00022989"/>
    </source>
</evidence>
<gene>
    <name evidence="7" type="ORF">UT08_C0011G0063</name>
</gene>
<feature type="transmembrane region" description="Helical" evidence="5">
    <location>
        <begin position="65"/>
        <end position="83"/>
    </location>
</feature>
<reference evidence="7 8" key="1">
    <citation type="journal article" date="2015" name="Nature">
        <title>rRNA introns, odd ribosomes, and small enigmatic genomes across a large radiation of phyla.</title>
        <authorList>
            <person name="Brown C.T."/>
            <person name="Hug L.A."/>
            <person name="Thomas B.C."/>
            <person name="Sharon I."/>
            <person name="Castelle C.J."/>
            <person name="Singh A."/>
            <person name="Wilkins M.J."/>
            <person name="Williams K.H."/>
            <person name="Banfield J.F."/>
        </authorList>
    </citation>
    <scope>NUCLEOTIDE SEQUENCE [LARGE SCALE GENOMIC DNA]</scope>
</reference>
<feature type="transmembrane region" description="Helical" evidence="5">
    <location>
        <begin position="36"/>
        <end position="53"/>
    </location>
</feature>
<dbReference type="Pfam" id="PF00892">
    <property type="entry name" value="EamA"/>
    <property type="match status" value="2"/>
</dbReference>
<sequence length="283" mass="31344">MSWQILLIISIIFLSFNGLFHKSLLKNDKSDPRAQAIVFLGLGGFISILIALLRGKLQLEFSPSLIINFSVLATFATIAYVLKYRGFQLINASEVVIFSTTSKFWNVVGASIFLHEIITIQKVIGTLIILIGIAVTMYVNKKFKINKGIFFTLLAALLFGLTDINGYYILQTMDASNYQIYFYLLPVFALLLVQPSVLIKVSYYFKLGRAVKVVALSLFDTLGMLALFFAYQMGGKASVIGPLSATKVIVTVVFTIIFLKERDNITKKLVGSVIAVIGVVLLL</sequence>
<evidence type="ECO:0000256" key="1">
    <source>
        <dbReference type="ARBA" id="ARBA00004141"/>
    </source>
</evidence>
<dbReference type="PANTHER" id="PTHR22911:SF6">
    <property type="entry name" value="SOLUTE CARRIER FAMILY 35 MEMBER G1"/>
    <property type="match status" value="1"/>
</dbReference>
<dbReference type="SUPFAM" id="SSF103481">
    <property type="entry name" value="Multidrug resistance efflux transporter EmrE"/>
    <property type="match status" value="2"/>
</dbReference>
<organism evidence="7 8">
    <name type="scientific">Candidatus Woesebacteria bacterium GW2011_GWB1_38_8</name>
    <dbReference type="NCBI Taxonomy" id="1618570"/>
    <lineage>
        <taxon>Bacteria</taxon>
        <taxon>Candidatus Woeseibacteriota</taxon>
    </lineage>
</organism>
<keyword evidence="2 5" id="KW-0812">Transmembrane</keyword>
<comment type="caution">
    <text evidence="7">The sequence shown here is derived from an EMBL/GenBank/DDBJ whole genome shotgun (WGS) entry which is preliminary data.</text>
</comment>
<evidence type="ECO:0000313" key="8">
    <source>
        <dbReference type="Proteomes" id="UP000034081"/>
    </source>
</evidence>
<feature type="transmembrane region" description="Helical" evidence="5">
    <location>
        <begin position="120"/>
        <end position="139"/>
    </location>
</feature>
<feature type="transmembrane region" description="Helical" evidence="5">
    <location>
        <begin position="6"/>
        <end position="24"/>
    </location>
</feature>
<feature type="domain" description="EamA" evidence="6">
    <location>
        <begin position="147"/>
        <end position="282"/>
    </location>
</feature>
<comment type="subcellular location">
    <subcellularLocation>
        <location evidence="1">Membrane</location>
        <topology evidence="1">Multi-pass membrane protein</topology>
    </subcellularLocation>
</comment>
<dbReference type="Proteomes" id="UP000034081">
    <property type="component" value="Unassembled WGS sequence"/>
</dbReference>
<evidence type="ECO:0000256" key="2">
    <source>
        <dbReference type="ARBA" id="ARBA00022692"/>
    </source>
</evidence>
<feature type="transmembrane region" description="Helical" evidence="5">
    <location>
        <begin position="213"/>
        <end position="233"/>
    </location>
</feature>
<dbReference type="GO" id="GO:0016020">
    <property type="term" value="C:membrane"/>
    <property type="evidence" value="ECO:0007669"/>
    <property type="project" value="UniProtKB-SubCell"/>
</dbReference>
<feature type="domain" description="EamA" evidence="6">
    <location>
        <begin position="2"/>
        <end position="137"/>
    </location>
</feature>
<protein>
    <recommendedName>
        <fullName evidence="6">EamA domain-containing protein</fullName>
    </recommendedName>
</protein>
<dbReference type="InterPro" id="IPR000620">
    <property type="entry name" value="EamA_dom"/>
</dbReference>
<dbReference type="EMBL" id="LBVL01000011">
    <property type="protein sequence ID" value="KKQ85045.1"/>
    <property type="molecule type" value="Genomic_DNA"/>
</dbReference>
<evidence type="ECO:0000256" key="4">
    <source>
        <dbReference type="ARBA" id="ARBA00023136"/>
    </source>
</evidence>
<evidence type="ECO:0000256" key="5">
    <source>
        <dbReference type="SAM" id="Phobius"/>
    </source>
</evidence>
<name>A0A0G0LAZ5_9BACT</name>
<evidence type="ECO:0000313" key="7">
    <source>
        <dbReference type="EMBL" id="KKQ85045.1"/>
    </source>
</evidence>
<feature type="transmembrane region" description="Helical" evidence="5">
    <location>
        <begin position="180"/>
        <end position="201"/>
    </location>
</feature>
<proteinExistence type="predicted"/>
<evidence type="ECO:0000259" key="6">
    <source>
        <dbReference type="Pfam" id="PF00892"/>
    </source>
</evidence>
<feature type="transmembrane region" description="Helical" evidence="5">
    <location>
        <begin position="239"/>
        <end position="259"/>
    </location>
</feature>
<feature type="transmembrane region" description="Helical" evidence="5">
    <location>
        <begin position="148"/>
        <end position="168"/>
    </location>
</feature>
<dbReference type="AlphaFoldDB" id="A0A0G0LAZ5"/>
<keyword evidence="4 5" id="KW-0472">Membrane</keyword>
<accession>A0A0G0LAZ5</accession>
<keyword evidence="3 5" id="KW-1133">Transmembrane helix</keyword>
<dbReference type="PANTHER" id="PTHR22911">
    <property type="entry name" value="ACYL-MALONYL CONDENSING ENZYME-RELATED"/>
    <property type="match status" value="1"/>
</dbReference>